<evidence type="ECO:0000256" key="5">
    <source>
        <dbReference type="ARBA" id="ARBA00023157"/>
    </source>
</evidence>
<evidence type="ECO:0000313" key="10">
    <source>
        <dbReference type="Proteomes" id="UP000837857"/>
    </source>
</evidence>
<keyword evidence="2 6" id="KW-0812">Transmembrane</keyword>
<feature type="signal peptide" evidence="7">
    <location>
        <begin position="1"/>
        <end position="23"/>
    </location>
</feature>
<keyword evidence="5" id="KW-1015">Disulfide bond</keyword>
<protein>
    <recommendedName>
        <fullName evidence="8">Ig-like domain-containing protein</fullName>
    </recommendedName>
</protein>
<feature type="domain" description="Ig-like" evidence="8">
    <location>
        <begin position="140"/>
        <end position="225"/>
    </location>
</feature>
<evidence type="ECO:0000256" key="3">
    <source>
        <dbReference type="ARBA" id="ARBA00022989"/>
    </source>
</evidence>
<dbReference type="PANTHER" id="PTHR23278:SF19">
    <property type="entry name" value="OBSCURIN"/>
    <property type="match status" value="1"/>
</dbReference>
<gene>
    <name evidence="9" type="ORF">IPOD504_LOCUS5216</name>
</gene>
<evidence type="ECO:0000256" key="2">
    <source>
        <dbReference type="ARBA" id="ARBA00022692"/>
    </source>
</evidence>
<dbReference type="Pfam" id="PF07686">
    <property type="entry name" value="V-set"/>
    <property type="match status" value="1"/>
</dbReference>
<comment type="subcellular location">
    <subcellularLocation>
        <location evidence="1">Membrane</location>
        <topology evidence="1">Single-pass membrane protein</topology>
    </subcellularLocation>
</comment>
<accession>A0ABN8I4X0</accession>
<keyword evidence="4 6" id="KW-0472">Membrane</keyword>
<dbReference type="InterPro" id="IPR013162">
    <property type="entry name" value="CD80_C2-set"/>
</dbReference>
<feature type="domain" description="Ig-like" evidence="8">
    <location>
        <begin position="31"/>
        <end position="121"/>
    </location>
</feature>
<dbReference type="InterPro" id="IPR003598">
    <property type="entry name" value="Ig_sub2"/>
</dbReference>
<dbReference type="PROSITE" id="PS50835">
    <property type="entry name" value="IG_LIKE"/>
    <property type="match status" value="4"/>
</dbReference>
<keyword evidence="10" id="KW-1185">Reference proteome</keyword>
<evidence type="ECO:0000313" key="9">
    <source>
        <dbReference type="EMBL" id="CAH2045755.1"/>
    </source>
</evidence>
<evidence type="ECO:0000259" key="8">
    <source>
        <dbReference type="PROSITE" id="PS50835"/>
    </source>
</evidence>
<organism evidence="9 10">
    <name type="scientific">Iphiclides podalirius</name>
    <name type="common">scarce swallowtail</name>
    <dbReference type="NCBI Taxonomy" id="110791"/>
    <lineage>
        <taxon>Eukaryota</taxon>
        <taxon>Metazoa</taxon>
        <taxon>Ecdysozoa</taxon>
        <taxon>Arthropoda</taxon>
        <taxon>Hexapoda</taxon>
        <taxon>Insecta</taxon>
        <taxon>Pterygota</taxon>
        <taxon>Neoptera</taxon>
        <taxon>Endopterygota</taxon>
        <taxon>Lepidoptera</taxon>
        <taxon>Glossata</taxon>
        <taxon>Ditrysia</taxon>
        <taxon>Papilionoidea</taxon>
        <taxon>Papilionidae</taxon>
        <taxon>Papilioninae</taxon>
        <taxon>Iphiclides</taxon>
    </lineage>
</organism>
<keyword evidence="7" id="KW-0732">Signal</keyword>
<dbReference type="InterPro" id="IPR013783">
    <property type="entry name" value="Ig-like_fold"/>
</dbReference>
<dbReference type="InterPro" id="IPR036179">
    <property type="entry name" value="Ig-like_dom_sf"/>
</dbReference>
<dbReference type="InterPro" id="IPR007110">
    <property type="entry name" value="Ig-like_dom"/>
</dbReference>
<dbReference type="Gene3D" id="2.60.40.10">
    <property type="entry name" value="Immunoglobulins"/>
    <property type="match status" value="4"/>
</dbReference>
<dbReference type="InterPro" id="IPR003599">
    <property type="entry name" value="Ig_sub"/>
</dbReference>
<sequence length="703" mass="77710">MDRRMGVNQALMLLVLFLSSTYAFIAGIDGPFLYQEALEDGNTTLHCDTNAEIIDDEIMLLVWYKNDESIYSYDARSGTEWSSPTFNTSGRLAVDIRKRPISLSLSKLREDDQAVYHCRVEFLLSPTKYTGVNLIVIVQPSIPFFLDELGNKIENKVGPYFEGDTLALNCLVIGGRPPPQIRWFSGEVLVDATGNESDIPNVRENELYLPLARDTAENVSCKASNTQLSPPVAAFVNIELYLSADNVSINWIQGMENGGLTVGKTAIIQCIATGVYPSPDIAWWLNDKHLTHYSNQTYDKLTKRAISYLQLTPTVADDGATLACMATNLAVPQGRNSKADVITLNVTYVPIVEISVNGTSKFTVIENETLNLLCEVKANPPIDRIMWYFNGLKMENSGVVGYNVSLNMLVLHEIRRMYSGQYSCGAANAIGEAHAEPIDINVFYPPECKGNGLTLNEETLNCNVTAIPIPNKYVWPPQLQQCDLAYENVQFQIRCIPVDNATHYEVSVWRQSIGNASLTLDQKRVLGYGASQALAVNAAESLFIKGELGSLGREDEAGAAACNRYGCSTVLLLRPTERLLSAVVVPWWKFLLDKTVGISIGGVLLVIVFLTSTALVVCVAKRSCGKRPPPVIQVLRIDDITRDILNSSRDLKARSSCTLRSRSSDRLDGTEELDLTSWQHSPVLYDFEPPPDVTLTMHRESAV</sequence>
<reference evidence="9" key="1">
    <citation type="submission" date="2022-03" db="EMBL/GenBank/DDBJ databases">
        <authorList>
            <person name="Martin H S."/>
        </authorList>
    </citation>
    <scope>NUCLEOTIDE SEQUENCE</scope>
</reference>
<dbReference type="InterPro" id="IPR013106">
    <property type="entry name" value="Ig_V-set"/>
</dbReference>
<dbReference type="EMBL" id="OW152828">
    <property type="protein sequence ID" value="CAH2045755.1"/>
    <property type="molecule type" value="Genomic_DNA"/>
</dbReference>
<proteinExistence type="predicted"/>
<feature type="non-terminal residue" evidence="9">
    <location>
        <position position="1"/>
    </location>
</feature>
<dbReference type="SMART" id="SM00409">
    <property type="entry name" value="IG"/>
    <property type="match status" value="4"/>
</dbReference>
<evidence type="ECO:0000256" key="6">
    <source>
        <dbReference type="SAM" id="Phobius"/>
    </source>
</evidence>
<evidence type="ECO:0000256" key="4">
    <source>
        <dbReference type="ARBA" id="ARBA00023136"/>
    </source>
</evidence>
<feature type="transmembrane region" description="Helical" evidence="6">
    <location>
        <begin position="596"/>
        <end position="620"/>
    </location>
</feature>
<dbReference type="SUPFAM" id="SSF48726">
    <property type="entry name" value="Immunoglobulin"/>
    <property type="match status" value="4"/>
</dbReference>
<dbReference type="Pfam" id="PF13927">
    <property type="entry name" value="Ig_3"/>
    <property type="match status" value="1"/>
</dbReference>
<evidence type="ECO:0000256" key="7">
    <source>
        <dbReference type="SAM" id="SignalP"/>
    </source>
</evidence>
<feature type="domain" description="Ig-like" evidence="8">
    <location>
        <begin position="350"/>
        <end position="441"/>
    </location>
</feature>
<dbReference type="Pfam" id="PF08205">
    <property type="entry name" value="C2-set_2"/>
    <property type="match status" value="1"/>
</dbReference>
<feature type="chain" id="PRO_5046492437" description="Ig-like domain-containing protein" evidence="7">
    <location>
        <begin position="24"/>
        <end position="703"/>
    </location>
</feature>
<evidence type="ECO:0000256" key="1">
    <source>
        <dbReference type="ARBA" id="ARBA00004167"/>
    </source>
</evidence>
<keyword evidence="3 6" id="KW-1133">Transmembrane helix</keyword>
<dbReference type="Proteomes" id="UP000837857">
    <property type="component" value="Chromosome 16"/>
</dbReference>
<feature type="domain" description="Ig-like" evidence="8">
    <location>
        <begin position="230"/>
        <end position="343"/>
    </location>
</feature>
<dbReference type="SMART" id="SM00408">
    <property type="entry name" value="IGc2"/>
    <property type="match status" value="3"/>
</dbReference>
<dbReference type="PANTHER" id="PTHR23278">
    <property type="entry name" value="SIDESTEP PROTEIN"/>
    <property type="match status" value="1"/>
</dbReference>
<name>A0ABN8I4X0_9NEOP</name>